<reference evidence="1" key="1">
    <citation type="submission" date="2022-01" db="EMBL/GenBank/DDBJ databases">
        <authorList>
            <person name="Lagorce A."/>
        </authorList>
    </citation>
    <scope>NUCLEOTIDE SEQUENCE</scope>
    <source>
        <strain evidence="1">Th15_F1_D04</strain>
    </source>
</reference>
<accession>A0AAU9PYG2</accession>
<organism evidence="1 2">
    <name type="scientific">Vibrio owensii</name>
    <dbReference type="NCBI Taxonomy" id="696485"/>
    <lineage>
        <taxon>Bacteria</taxon>
        <taxon>Pseudomonadati</taxon>
        <taxon>Pseudomonadota</taxon>
        <taxon>Gammaproteobacteria</taxon>
        <taxon>Vibrionales</taxon>
        <taxon>Vibrionaceae</taxon>
        <taxon>Vibrio</taxon>
    </lineage>
</organism>
<evidence type="ECO:0000313" key="2">
    <source>
        <dbReference type="Proteomes" id="UP001295420"/>
    </source>
</evidence>
<name>A0AAU9PYG2_9VIBR</name>
<dbReference type="Proteomes" id="UP001295420">
    <property type="component" value="Unassembled WGS sequence"/>
</dbReference>
<gene>
    <name evidence="1" type="ORF">THF1D04_10567</name>
</gene>
<comment type="caution">
    <text evidence="1">The sequence shown here is derived from an EMBL/GenBank/DDBJ whole genome shotgun (WGS) entry which is preliminary data.</text>
</comment>
<sequence length="145" mass="16652">MVIKMRRKVAVLFVFIVLSLSLPWVNAFTSQFVIKGKFPERSVHIVGSNGRYISDANYDKETQVVNSGYYASFLNTLFMFKLSQNKFSTGQVLNLNEFLREHQTFVVFKLQHISGDEYMLKHIEEDPRQGVTKVKVTVEGNLGLL</sequence>
<dbReference type="EMBL" id="CAKMTQ010000001">
    <property type="protein sequence ID" value="CAH1520987.1"/>
    <property type="molecule type" value="Genomic_DNA"/>
</dbReference>
<protein>
    <submittedName>
        <fullName evidence="1">Uncharacterized protein</fullName>
    </submittedName>
</protein>
<evidence type="ECO:0000313" key="1">
    <source>
        <dbReference type="EMBL" id="CAH1520987.1"/>
    </source>
</evidence>
<dbReference type="AlphaFoldDB" id="A0AAU9PYG2"/>
<proteinExistence type="predicted"/>